<protein>
    <submittedName>
        <fullName evidence="1">Uncharacterized protein</fullName>
    </submittedName>
</protein>
<evidence type="ECO:0000313" key="2">
    <source>
        <dbReference type="Proteomes" id="UP000246085"/>
    </source>
</evidence>
<evidence type="ECO:0000313" key="1">
    <source>
        <dbReference type="EMBL" id="SPP92714.1"/>
    </source>
</evidence>
<sequence length="113" mass="12878">MSGSKILNVADASLESKPLHLCANWFNNVIATRARWSLEKVESSVAYMALFLDRFVLTNGHPRRRGIRKVEWAFESLNAYCGRCTGPDMRLSLCQNADRCLRSAASPRRRFRS</sequence>
<dbReference type="Proteomes" id="UP000246085">
    <property type="component" value="Chromosome BRAD3257"/>
</dbReference>
<proteinExistence type="predicted"/>
<dbReference type="EMBL" id="LS398110">
    <property type="protein sequence ID" value="SPP92714.1"/>
    <property type="molecule type" value="Genomic_DNA"/>
</dbReference>
<reference evidence="1 2" key="1">
    <citation type="submission" date="2018-03" db="EMBL/GenBank/DDBJ databases">
        <authorList>
            <person name="Gully D."/>
        </authorList>
    </citation>
    <scope>NUCLEOTIDE SEQUENCE [LARGE SCALE GENOMIC DNA]</scope>
    <source>
        <strain evidence="1">ORS3257</strain>
    </source>
</reference>
<accession>A0A2U3PUB1</accession>
<dbReference type="AlphaFoldDB" id="A0A2U3PUB1"/>
<gene>
    <name evidence="1" type="ORF">BRAD3257_1587</name>
</gene>
<organism evidence="1 2">
    <name type="scientific">Bradyrhizobium vignae</name>
    <dbReference type="NCBI Taxonomy" id="1549949"/>
    <lineage>
        <taxon>Bacteria</taxon>
        <taxon>Pseudomonadati</taxon>
        <taxon>Pseudomonadota</taxon>
        <taxon>Alphaproteobacteria</taxon>
        <taxon>Hyphomicrobiales</taxon>
        <taxon>Nitrobacteraceae</taxon>
        <taxon>Bradyrhizobium</taxon>
    </lineage>
</organism>
<dbReference type="KEGG" id="bvz:BRAD3257_1587"/>
<name>A0A2U3PUB1_9BRAD</name>